<dbReference type="Gene3D" id="2.170.270.10">
    <property type="entry name" value="SET domain"/>
    <property type="match status" value="1"/>
</dbReference>
<dbReference type="AlphaFoldDB" id="A0AA88HP46"/>
<dbReference type="PROSITE" id="PS50280">
    <property type="entry name" value="SET"/>
    <property type="match status" value="1"/>
</dbReference>
<dbReference type="GO" id="GO:0005634">
    <property type="term" value="C:nucleus"/>
    <property type="evidence" value="ECO:0007669"/>
    <property type="project" value="TreeGrafter"/>
</dbReference>
<evidence type="ECO:0000313" key="2">
    <source>
        <dbReference type="EMBL" id="KAK2709172.1"/>
    </source>
</evidence>
<dbReference type="PANTHER" id="PTHR46167">
    <property type="entry name" value="N-LYSINE METHYLTRANSFERASE KMT5A"/>
    <property type="match status" value="1"/>
</dbReference>
<reference evidence="2" key="1">
    <citation type="submission" date="2023-07" db="EMBL/GenBank/DDBJ databases">
        <title>Chromosome-level genome assembly of Artemia franciscana.</title>
        <authorList>
            <person name="Jo E."/>
        </authorList>
    </citation>
    <scope>NUCLEOTIDE SEQUENCE</scope>
    <source>
        <tissue evidence="2">Whole body</tissue>
    </source>
</reference>
<gene>
    <name evidence="2" type="ORF">QYM36_012988</name>
</gene>
<dbReference type="GO" id="GO:0043516">
    <property type="term" value="P:regulation of DNA damage response, signal transduction by p53 class mediator"/>
    <property type="evidence" value="ECO:0007669"/>
    <property type="project" value="TreeGrafter"/>
</dbReference>
<dbReference type="InterPro" id="IPR046341">
    <property type="entry name" value="SET_dom_sf"/>
</dbReference>
<organism evidence="2 3">
    <name type="scientific">Artemia franciscana</name>
    <name type="common">Brine shrimp</name>
    <name type="synonym">Artemia sanfranciscana</name>
    <dbReference type="NCBI Taxonomy" id="6661"/>
    <lineage>
        <taxon>Eukaryota</taxon>
        <taxon>Metazoa</taxon>
        <taxon>Ecdysozoa</taxon>
        <taxon>Arthropoda</taxon>
        <taxon>Crustacea</taxon>
        <taxon>Branchiopoda</taxon>
        <taxon>Anostraca</taxon>
        <taxon>Artemiidae</taxon>
        <taxon>Artemia</taxon>
    </lineage>
</organism>
<evidence type="ECO:0000313" key="3">
    <source>
        <dbReference type="Proteomes" id="UP001187531"/>
    </source>
</evidence>
<feature type="domain" description="SET" evidence="1">
    <location>
        <begin position="1"/>
        <end position="164"/>
    </location>
</feature>
<dbReference type="PANTHER" id="PTHR46167:SF1">
    <property type="entry name" value="N-LYSINE METHYLTRANSFERASE KMT5A"/>
    <property type="match status" value="1"/>
</dbReference>
<name>A0AA88HP46_ARTSF</name>
<proteinExistence type="predicted"/>
<dbReference type="Proteomes" id="UP001187531">
    <property type="component" value="Unassembled WGS sequence"/>
</dbReference>
<dbReference type="SUPFAM" id="SSF82199">
    <property type="entry name" value="SET domain"/>
    <property type="match status" value="1"/>
</dbReference>
<dbReference type="Pfam" id="PF00856">
    <property type="entry name" value="SET"/>
    <property type="match status" value="1"/>
</dbReference>
<dbReference type="GO" id="GO:0006357">
    <property type="term" value="P:regulation of transcription by RNA polymerase II"/>
    <property type="evidence" value="ECO:0007669"/>
    <property type="project" value="TreeGrafter"/>
</dbReference>
<sequence>MLEKRGLGADITEALTEDNLQKAVRRLGFEYTVPSLEQVQQTYKNFRIPKTFPSELVKNQVVVEYHGKRIATIEANGLLQSLLGEEDGSNYFFTVDTDVTIDAREEACACHPHQPCFGRLVNHKANEDGPNLKSKALVVDGLKRPFLIATRDITAGEELYFDYGVRPGQYNEGHEQIFSYPRRPGNGTEPQLANAMEEMPEEASSVKPQLADAMEETPIEVSSEESSEPTQTIWWEPIQMVKVNEKSDSSDESIASQELSVIVQQVPGGSGKKTKQMKIEDCNNLDGSPEKMSVSEPGDDFCGSADVDGSAKAGRGASGVAGLGAGTITGLLSLKEN</sequence>
<accession>A0AA88HP46</accession>
<keyword evidence="3" id="KW-1185">Reference proteome</keyword>
<dbReference type="EMBL" id="JAVRJZ010000017">
    <property type="protein sequence ID" value="KAK2709172.1"/>
    <property type="molecule type" value="Genomic_DNA"/>
</dbReference>
<dbReference type="GO" id="GO:0005700">
    <property type="term" value="C:polytene chromosome"/>
    <property type="evidence" value="ECO:0007669"/>
    <property type="project" value="TreeGrafter"/>
</dbReference>
<protein>
    <recommendedName>
        <fullName evidence="1">SET domain-containing protein</fullName>
    </recommendedName>
</protein>
<dbReference type="InterPro" id="IPR051760">
    <property type="entry name" value="KMT5A"/>
</dbReference>
<dbReference type="GO" id="GO:0042799">
    <property type="term" value="F:histone H4K20 methyltransferase activity"/>
    <property type="evidence" value="ECO:0007669"/>
    <property type="project" value="TreeGrafter"/>
</dbReference>
<evidence type="ECO:0000259" key="1">
    <source>
        <dbReference type="PROSITE" id="PS50280"/>
    </source>
</evidence>
<dbReference type="InterPro" id="IPR001214">
    <property type="entry name" value="SET_dom"/>
</dbReference>
<comment type="caution">
    <text evidence="2">The sequence shown here is derived from an EMBL/GenBank/DDBJ whole genome shotgun (WGS) entry which is preliminary data.</text>
</comment>